<dbReference type="Gene3D" id="2.40.70.10">
    <property type="entry name" value="Acid Proteases"/>
    <property type="match status" value="1"/>
</dbReference>
<reference evidence="1" key="1">
    <citation type="journal article" date="2018" name="DNA Res.">
        <title>Multiple hybrid de novo genome assembly of finger millet, an orphan allotetraploid crop.</title>
        <authorList>
            <person name="Hatakeyama M."/>
            <person name="Aluri S."/>
            <person name="Balachadran M.T."/>
            <person name="Sivarajan S.R."/>
            <person name="Patrignani A."/>
            <person name="Gruter S."/>
            <person name="Poveda L."/>
            <person name="Shimizu-Inatsugi R."/>
            <person name="Baeten J."/>
            <person name="Francoijs K.J."/>
            <person name="Nataraja K.N."/>
            <person name="Reddy Y.A.N."/>
            <person name="Phadnis S."/>
            <person name="Ravikumar R.L."/>
            <person name="Schlapbach R."/>
            <person name="Sreeman S.M."/>
            <person name="Shimizu K.K."/>
        </authorList>
    </citation>
    <scope>NUCLEOTIDE SEQUENCE</scope>
</reference>
<name>A0AAV5DR44_ELECO</name>
<evidence type="ECO:0000313" key="1">
    <source>
        <dbReference type="EMBL" id="GJN12784.1"/>
    </source>
</evidence>
<dbReference type="CDD" id="cd00303">
    <property type="entry name" value="retropepsin_like"/>
    <property type="match status" value="1"/>
</dbReference>
<protein>
    <submittedName>
        <fullName evidence="1">Uncharacterized protein</fullName>
    </submittedName>
</protein>
<dbReference type="InterPro" id="IPR021109">
    <property type="entry name" value="Peptidase_aspartic_dom_sf"/>
</dbReference>
<dbReference type="Gene3D" id="3.10.10.10">
    <property type="entry name" value="HIV Type 1 Reverse Transcriptase, subunit A, domain 1"/>
    <property type="match status" value="1"/>
</dbReference>
<dbReference type="InterPro" id="IPR043502">
    <property type="entry name" value="DNA/RNA_pol_sf"/>
</dbReference>
<keyword evidence="2" id="KW-1185">Reference proteome</keyword>
<dbReference type="EMBL" id="BQKI01000025">
    <property type="protein sequence ID" value="GJN12784.1"/>
    <property type="molecule type" value="Genomic_DNA"/>
</dbReference>
<comment type="caution">
    <text evidence="1">The sequence shown here is derived from an EMBL/GenBank/DDBJ whole genome shotgun (WGS) entry which is preliminary data.</text>
</comment>
<organism evidence="1 2">
    <name type="scientific">Eleusine coracana subsp. coracana</name>
    <dbReference type="NCBI Taxonomy" id="191504"/>
    <lineage>
        <taxon>Eukaryota</taxon>
        <taxon>Viridiplantae</taxon>
        <taxon>Streptophyta</taxon>
        <taxon>Embryophyta</taxon>
        <taxon>Tracheophyta</taxon>
        <taxon>Spermatophyta</taxon>
        <taxon>Magnoliopsida</taxon>
        <taxon>Liliopsida</taxon>
        <taxon>Poales</taxon>
        <taxon>Poaceae</taxon>
        <taxon>PACMAD clade</taxon>
        <taxon>Chloridoideae</taxon>
        <taxon>Cynodonteae</taxon>
        <taxon>Eleusininae</taxon>
        <taxon>Eleusine</taxon>
    </lineage>
</organism>
<dbReference type="AlphaFoldDB" id="A0AAV5DR44"/>
<dbReference type="PANTHER" id="PTHR33067">
    <property type="entry name" value="RNA-DIRECTED DNA POLYMERASE-RELATED"/>
    <property type="match status" value="1"/>
</dbReference>
<dbReference type="PANTHER" id="PTHR33067:SF9">
    <property type="entry name" value="RNA-DIRECTED DNA POLYMERASE"/>
    <property type="match status" value="1"/>
</dbReference>
<sequence length="823" mass="94313">MKECLGIFIGGCFFHSLWEEKPKSGTRQHLEKQKKLRREVVSFLQEDEESLTEAWTRFQTLLKQGPDLGIDENMCAQTFYMAINKESRMHLDGSARGSFLRLTAKVGIELLGKIAKNEALHKHWEEYLEPNRQCPEVMKKEESPAEEILMSESRSMITSGQYEEIEPVGLTSVGQTCEPISSVSEPIGAAVTTGEPITLTTPPSSKEYTKVEAVLLDNQLKEFEGNFAKPKGDRTLANAKPLDEFEPMDWIPIDFSQELLNMRRSFSPQDAFEAEIKYNFPSNRLKSEFFDQEIIGRVLGKLYKDDIELDGTEVKQAKRLLDSCLEPSPYEGLCGVYVVAVTEEEKEEPYIPYEISGKKFPKALCDFGSHVSLMTYDAFMSMPYGTQQRLMGTELELIMADGRKTKPLGVIKNVEIEISLKTMLVDFFVLDNKETRVEDIEFCPEEDERIGMDMGDPLDHIMRGTDKCTAIVDRRDPCANRRSHIGSADRRDPCADRLHHTGSADRRDPCADWLHHTGSVDRCDPCADRLNQENPDFEPLGELDPDEAPEVEQKELPKELCYEYLGKNRTYPVIVNNALTKEETERLLVVLKRYKKVIGYTLDDINGISSVFCTHKINLEENTKPVVEGMRRLKESMKPVVKKEILKLLNAGMIYPVVDSEWEEVDEVLTPTRDDPVVWSDLWKKFMKKSEADAWNADKVNMDNELRQIMKRVLVRKGKSIAPIESEVVSQRYTMESLLDLATPLSYEDFLSFERSLTEQEKEELDEESALTIHRCRLYGEHDITAKYELKLQEEVEEAMYQQDAETDLQARRVKSFPKVLTN</sequence>
<evidence type="ECO:0000313" key="2">
    <source>
        <dbReference type="Proteomes" id="UP001054889"/>
    </source>
</evidence>
<accession>A0AAV5DR44</accession>
<gene>
    <name evidence="1" type="primary">ga31095</name>
    <name evidence="1" type="ORF">PR202_ga31095</name>
</gene>
<dbReference type="Proteomes" id="UP001054889">
    <property type="component" value="Unassembled WGS sequence"/>
</dbReference>
<reference evidence="1" key="2">
    <citation type="submission" date="2021-12" db="EMBL/GenBank/DDBJ databases">
        <title>Resequencing data analysis of finger millet.</title>
        <authorList>
            <person name="Hatakeyama M."/>
            <person name="Aluri S."/>
            <person name="Balachadran M.T."/>
            <person name="Sivarajan S.R."/>
            <person name="Poveda L."/>
            <person name="Shimizu-Inatsugi R."/>
            <person name="Schlapbach R."/>
            <person name="Sreeman S.M."/>
            <person name="Shimizu K.K."/>
        </authorList>
    </citation>
    <scope>NUCLEOTIDE SEQUENCE</scope>
</reference>
<dbReference type="SUPFAM" id="SSF56672">
    <property type="entry name" value="DNA/RNA polymerases"/>
    <property type="match status" value="1"/>
</dbReference>
<proteinExistence type="predicted"/>